<evidence type="ECO:0000313" key="2">
    <source>
        <dbReference type="Proteomes" id="UP000215914"/>
    </source>
</evidence>
<comment type="caution">
    <text evidence="1">The sequence shown here is derived from an EMBL/GenBank/DDBJ whole genome shotgun (WGS) entry which is preliminary data.</text>
</comment>
<keyword evidence="2" id="KW-1185">Reference proteome</keyword>
<reference evidence="1" key="1">
    <citation type="journal article" date="2017" name="Nature">
        <title>The sunflower genome provides insights into oil metabolism, flowering and Asterid evolution.</title>
        <authorList>
            <person name="Badouin H."/>
            <person name="Gouzy J."/>
            <person name="Grassa C.J."/>
            <person name="Murat F."/>
            <person name="Staton S.E."/>
            <person name="Cottret L."/>
            <person name="Lelandais-Briere C."/>
            <person name="Owens G.L."/>
            <person name="Carrere S."/>
            <person name="Mayjonade B."/>
            <person name="Legrand L."/>
            <person name="Gill N."/>
            <person name="Kane N.C."/>
            <person name="Bowers J.E."/>
            <person name="Hubner S."/>
            <person name="Bellec A."/>
            <person name="Berard A."/>
            <person name="Berges H."/>
            <person name="Blanchet N."/>
            <person name="Boniface M.C."/>
            <person name="Brunel D."/>
            <person name="Catrice O."/>
            <person name="Chaidir N."/>
            <person name="Claudel C."/>
            <person name="Donnadieu C."/>
            <person name="Faraut T."/>
            <person name="Fievet G."/>
            <person name="Helmstetter N."/>
            <person name="King M."/>
            <person name="Knapp S.J."/>
            <person name="Lai Z."/>
            <person name="Le Paslier M.C."/>
            <person name="Lippi Y."/>
            <person name="Lorenzon L."/>
            <person name="Mandel J.R."/>
            <person name="Marage G."/>
            <person name="Marchand G."/>
            <person name="Marquand E."/>
            <person name="Bret-Mestries E."/>
            <person name="Morien E."/>
            <person name="Nambeesan S."/>
            <person name="Nguyen T."/>
            <person name="Pegot-Espagnet P."/>
            <person name="Pouilly N."/>
            <person name="Raftis F."/>
            <person name="Sallet E."/>
            <person name="Schiex T."/>
            <person name="Thomas J."/>
            <person name="Vandecasteele C."/>
            <person name="Vares D."/>
            <person name="Vear F."/>
            <person name="Vautrin S."/>
            <person name="Crespi M."/>
            <person name="Mangin B."/>
            <person name="Burke J.M."/>
            <person name="Salse J."/>
            <person name="Munos S."/>
            <person name="Vincourt P."/>
            <person name="Rieseberg L.H."/>
            <person name="Langlade N.B."/>
        </authorList>
    </citation>
    <scope>NUCLEOTIDE SEQUENCE</scope>
    <source>
        <tissue evidence="1">Leaves</tissue>
    </source>
</reference>
<dbReference type="AlphaFoldDB" id="A0A9K3DQT6"/>
<reference evidence="1" key="2">
    <citation type="submission" date="2020-06" db="EMBL/GenBank/DDBJ databases">
        <title>Helianthus annuus Genome sequencing and assembly Release 2.</title>
        <authorList>
            <person name="Gouzy J."/>
            <person name="Langlade N."/>
            <person name="Munos S."/>
        </authorList>
    </citation>
    <scope>NUCLEOTIDE SEQUENCE</scope>
    <source>
        <tissue evidence="1">Leaves</tissue>
    </source>
</reference>
<proteinExistence type="predicted"/>
<dbReference type="EMBL" id="MNCJ02000331">
    <property type="protein sequence ID" value="KAF5758571.1"/>
    <property type="molecule type" value="Genomic_DNA"/>
</dbReference>
<evidence type="ECO:0000313" key="1">
    <source>
        <dbReference type="EMBL" id="KAF5758571.1"/>
    </source>
</evidence>
<protein>
    <submittedName>
        <fullName evidence="1">Uncharacterized protein</fullName>
    </submittedName>
</protein>
<dbReference type="Proteomes" id="UP000215914">
    <property type="component" value="Unassembled WGS sequence"/>
</dbReference>
<sequence length="43" mass="4819">MMTTSFCWLVSDFGILMEVVVAGGGGVGWCLMVDDDGFWGRWW</sequence>
<organism evidence="1 2">
    <name type="scientific">Helianthus annuus</name>
    <name type="common">Common sunflower</name>
    <dbReference type="NCBI Taxonomy" id="4232"/>
    <lineage>
        <taxon>Eukaryota</taxon>
        <taxon>Viridiplantae</taxon>
        <taxon>Streptophyta</taxon>
        <taxon>Embryophyta</taxon>
        <taxon>Tracheophyta</taxon>
        <taxon>Spermatophyta</taxon>
        <taxon>Magnoliopsida</taxon>
        <taxon>eudicotyledons</taxon>
        <taxon>Gunneridae</taxon>
        <taxon>Pentapetalae</taxon>
        <taxon>asterids</taxon>
        <taxon>campanulids</taxon>
        <taxon>Asterales</taxon>
        <taxon>Asteraceae</taxon>
        <taxon>Asteroideae</taxon>
        <taxon>Heliantheae alliance</taxon>
        <taxon>Heliantheae</taxon>
        <taxon>Helianthus</taxon>
    </lineage>
</organism>
<dbReference type="Gramene" id="mRNA:HanXRQr2_Chr16g0730751">
    <property type="protein sequence ID" value="mRNA:HanXRQr2_Chr16g0730751"/>
    <property type="gene ID" value="HanXRQr2_Chr16g0730751"/>
</dbReference>
<accession>A0A9K3DQT6</accession>
<name>A0A9K3DQT6_HELAN</name>
<gene>
    <name evidence="1" type="ORF">HanXRQr2_Chr16g0730751</name>
</gene>